<name>A0AAJ7WW35_PETMA</name>
<dbReference type="CDD" id="cd00135">
    <property type="entry name" value="PDGF"/>
    <property type="match status" value="1"/>
</dbReference>
<dbReference type="GO" id="GO:0045766">
    <property type="term" value="P:positive regulation of angiogenesis"/>
    <property type="evidence" value="ECO:0007669"/>
    <property type="project" value="TreeGrafter"/>
</dbReference>
<dbReference type="GO" id="GO:0001938">
    <property type="term" value="P:positive regulation of endothelial cell proliferation"/>
    <property type="evidence" value="ECO:0007669"/>
    <property type="project" value="TreeGrafter"/>
</dbReference>
<keyword evidence="3" id="KW-0037">Angiogenesis</keyword>
<dbReference type="GO" id="GO:0005172">
    <property type="term" value="F:vascular endothelial growth factor receptor binding"/>
    <property type="evidence" value="ECO:0007669"/>
    <property type="project" value="TreeGrafter"/>
</dbReference>
<dbReference type="GO" id="GO:0001666">
    <property type="term" value="P:response to hypoxia"/>
    <property type="evidence" value="ECO:0007669"/>
    <property type="project" value="TreeGrafter"/>
</dbReference>
<feature type="chain" id="PRO_5042517311" evidence="10">
    <location>
        <begin position="20"/>
        <end position="180"/>
    </location>
</feature>
<dbReference type="SMART" id="SM00141">
    <property type="entry name" value="PDGF"/>
    <property type="match status" value="1"/>
</dbReference>
<sequence length="180" mass="20864">MNAVCIVLTLLLFPSSVKPMSVSSGQSHLKNGVMKFDEVMRRSYCQPMETMIDILHEYPDEVEHFFRPSCVPLLRCSGCCNDENQECLPTETANITLQVYKYKLRHNAGYEEMSFQQHTKCECRSRERQKSPSLCKPCAERRLVPDPDTCKCLCKLSVARCKHRGQELNEHSCRCERPRR</sequence>
<keyword evidence="6" id="KW-1015">Disulfide bond</keyword>
<dbReference type="InterPro" id="IPR023581">
    <property type="entry name" value="PD_growth_factor_CS"/>
</dbReference>
<dbReference type="GO" id="GO:0060754">
    <property type="term" value="P:positive regulation of mast cell chemotaxis"/>
    <property type="evidence" value="ECO:0007669"/>
    <property type="project" value="TreeGrafter"/>
</dbReference>
<keyword evidence="2" id="KW-0217">Developmental protein</keyword>
<evidence type="ECO:0000313" key="12">
    <source>
        <dbReference type="Proteomes" id="UP001318040"/>
    </source>
</evidence>
<dbReference type="PANTHER" id="PTHR12025">
    <property type="entry name" value="VASCULAR ENDOTHELIAL GROWTH FACTOR"/>
    <property type="match status" value="1"/>
</dbReference>
<gene>
    <name evidence="13" type="primary">LOC116943313</name>
</gene>
<dbReference type="GeneID" id="116943313"/>
<dbReference type="GO" id="GO:0008201">
    <property type="term" value="F:heparin binding"/>
    <property type="evidence" value="ECO:0007669"/>
    <property type="project" value="InterPro"/>
</dbReference>
<evidence type="ECO:0000256" key="2">
    <source>
        <dbReference type="ARBA" id="ARBA00022473"/>
    </source>
</evidence>
<dbReference type="Gene3D" id="2.10.90.10">
    <property type="entry name" value="Cystine-knot cytokines"/>
    <property type="match status" value="1"/>
</dbReference>
<feature type="domain" description="Platelet-derived growth factor (PDGF) family profile" evidence="11">
    <location>
        <begin position="32"/>
        <end position="128"/>
    </location>
</feature>
<dbReference type="PROSITE" id="PS00249">
    <property type="entry name" value="PDGF_1"/>
    <property type="match status" value="1"/>
</dbReference>
<dbReference type="InterPro" id="IPR050507">
    <property type="entry name" value="PDGF/VEGF_growth_factor"/>
</dbReference>
<dbReference type="KEGG" id="pmrn:116943313"/>
<dbReference type="SUPFAM" id="SSF57501">
    <property type="entry name" value="Cystine-knot cytokines"/>
    <property type="match status" value="1"/>
</dbReference>
<keyword evidence="4" id="KW-0221">Differentiation</keyword>
<dbReference type="GO" id="GO:0042056">
    <property type="term" value="F:chemoattractant activity"/>
    <property type="evidence" value="ECO:0007669"/>
    <property type="project" value="TreeGrafter"/>
</dbReference>
<dbReference type="GO" id="GO:0030154">
    <property type="term" value="P:cell differentiation"/>
    <property type="evidence" value="ECO:0007669"/>
    <property type="project" value="UniProtKB-KW"/>
</dbReference>
<dbReference type="GO" id="GO:0051781">
    <property type="term" value="P:positive regulation of cell division"/>
    <property type="evidence" value="ECO:0007669"/>
    <property type="project" value="UniProtKB-KW"/>
</dbReference>
<dbReference type="InterPro" id="IPR036841">
    <property type="entry name" value="VEGF_C_sf"/>
</dbReference>
<dbReference type="Gene3D" id="2.10.160.10">
    <property type="entry name" value="Vascular endothelial growth factor, heparin-binding domain"/>
    <property type="match status" value="1"/>
</dbReference>
<dbReference type="InterPro" id="IPR000072">
    <property type="entry name" value="PDGF/VEGF_dom"/>
</dbReference>
<evidence type="ECO:0000259" key="11">
    <source>
        <dbReference type="PROSITE" id="PS50278"/>
    </source>
</evidence>
<dbReference type="Pfam" id="PF00341">
    <property type="entry name" value="PDGF"/>
    <property type="match status" value="1"/>
</dbReference>
<keyword evidence="12" id="KW-1185">Reference proteome</keyword>
<dbReference type="AlphaFoldDB" id="A0AAJ7WW35"/>
<organism evidence="12 13">
    <name type="scientific">Petromyzon marinus</name>
    <name type="common">Sea lamprey</name>
    <dbReference type="NCBI Taxonomy" id="7757"/>
    <lineage>
        <taxon>Eukaryota</taxon>
        <taxon>Metazoa</taxon>
        <taxon>Chordata</taxon>
        <taxon>Craniata</taxon>
        <taxon>Vertebrata</taxon>
        <taxon>Cyclostomata</taxon>
        <taxon>Hyperoartia</taxon>
        <taxon>Petromyzontiformes</taxon>
        <taxon>Petromyzontidae</taxon>
        <taxon>Petromyzon</taxon>
    </lineage>
</organism>
<reference evidence="13" key="1">
    <citation type="submission" date="2025-08" db="UniProtKB">
        <authorList>
            <consortium name="RefSeq"/>
        </authorList>
    </citation>
    <scope>IDENTIFICATION</scope>
    <source>
        <tissue evidence="13">Sperm</tissue>
    </source>
</reference>
<keyword evidence="8" id="KW-0497">Mitogen</keyword>
<feature type="signal peptide" evidence="10">
    <location>
        <begin position="1"/>
        <end position="19"/>
    </location>
</feature>
<evidence type="ECO:0000256" key="6">
    <source>
        <dbReference type="ARBA" id="ARBA00023157"/>
    </source>
</evidence>
<keyword evidence="10" id="KW-0732">Signal</keyword>
<dbReference type="InterPro" id="IPR027928">
    <property type="entry name" value="VEGF_C"/>
</dbReference>
<evidence type="ECO:0000256" key="3">
    <source>
        <dbReference type="ARBA" id="ARBA00022657"/>
    </source>
</evidence>
<dbReference type="PANTHER" id="PTHR12025:SF5">
    <property type="entry name" value="VASCULAR ENDOTHELIAL GROWTH FACTOR A, LONG FORM"/>
    <property type="match status" value="1"/>
</dbReference>
<dbReference type="SUPFAM" id="SSF57593">
    <property type="entry name" value="Heparin-binding domain from vascular endothelial growth factor"/>
    <property type="match status" value="1"/>
</dbReference>
<comment type="similarity">
    <text evidence="1 9">Belongs to the PDGF/VEGF growth factor family.</text>
</comment>
<keyword evidence="5 9" id="KW-0339">Growth factor</keyword>
<dbReference type="Proteomes" id="UP001318040">
    <property type="component" value="Chromosome 17"/>
</dbReference>
<dbReference type="FunFam" id="2.10.160.10:FF:000001">
    <property type="entry name" value="Vascular endothelial growth factor A"/>
    <property type="match status" value="1"/>
</dbReference>
<evidence type="ECO:0000313" key="13">
    <source>
        <dbReference type="RefSeq" id="XP_032811972.1"/>
    </source>
</evidence>
<dbReference type="RefSeq" id="XP_032811972.1">
    <property type="nucleotide sequence ID" value="XM_032956081.1"/>
</dbReference>
<proteinExistence type="inferred from homology"/>
<dbReference type="GO" id="GO:0050930">
    <property type="term" value="P:induction of positive chemotaxis"/>
    <property type="evidence" value="ECO:0007669"/>
    <property type="project" value="TreeGrafter"/>
</dbReference>
<dbReference type="GO" id="GO:0002040">
    <property type="term" value="P:sprouting angiogenesis"/>
    <property type="evidence" value="ECO:0007669"/>
    <property type="project" value="TreeGrafter"/>
</dbReference>
<evidence type="ECO:0000256" key="4">
    <source>
        <dbReference type="ARBA" id="ARBA00022782"/>
    </source>
</evidence>
<evidence type="ECO:0000256" key="9">
    <source>
        <dbReference type="RuleBase" id="RU003818"/>
    </source>
</evidence>
<dbReference type="GO" id="GO:0008083">
    <property type="term" value="F:growth factor activity"/>
    <property type="evidence" value="ECO:0007669"/>
    <property type="project" value="UniProtKB-KW"/>
</dbReference>
<dbReference type="GO" id="GO:0005615">
    <property type="term" value="C:extracellular space"/>
    <property type="evidence" value="ECO:0007669"/>
    <property type="project" value="TreeGrafter"/>
</dbReference>
<evidence type="ECO:0000256" key="10">
    <source>
        <dbReference type="SAM" id="SignalP"/>
    </source>
</evidence>
<evidence type="ECO:0000256" key="8">
    <source>
        <dbReference type="ARBA" id="ARBA00023246"/>
    </source>
</evidence>
<protein>
    <submittedName>
        <fullName evidence="13">Vascular endothelial growth factor A-like isoform X1</fullName>
    </submittedName>
</protein>
<dbReference type="GO" id="GO:0016020">
    <property type="term" value="C:membrane"/>
    <property type="evidence" value="ECO:0007669"/>
    <property type="project" value="InterPro"/>
</dbReference>
<evidence type="ECO:0000256" key="5">
    <source>
        <dbReference type="ARBA" id="ARBA00023030"/>
    </source>
</evidence>
<keyword evidence="7" id="KW-0325">Glycoprotein</keyword>
<dbReference type="Pfam" id="PF14554">
    <property type="entry name" value="VEGF_C"/>
    <property type="match status" value="1"/>
</dbReference>
<evidence type="ECO:0000256" key="7">
    <source>
        <dbReference type="ARBA" id="ARBA00023180"/>
    </source>
</evidence>
<dbReference type="PROSITE" id="PS50278">
    <property type="entry name" value="PDGF_2"/>
    <property type="match status" value="1"/>
</dbReference>
<evidence type="ECO:0000256" key="1">
    <source>
        <dbReference type="ARBA" id="ARBA00006686"/>
    </source>
</evidence>
<dbReference type="GO" id="GO:0038084">
    <property type="term" value="P:vascular endothelial growth factor signaling pathway"/>
    <property type="evidence" value="ECO:0007669"/>
    <property type="project" value="TreeGrafter"/>
</dbReference>
<accession>A0AAJ7WW35</accession>
<dbReference type="GO" id="GO:0048010">
    <property type="term" value="P:vascular endothelial growth factor receptor signaling pathway"/>
    <property type="evidence" value="ECO:0007669"/>
    <property type="project" value="TreeGrafter"/>
</dbReference>
<dbReference type="InterPro" id="IPR029034">
    <property type="entry name" value="Cystine-knot_cytokine"/>
</dbReference>